<dbReference type="OrthoDB" id="7285323at2"/>
<dbReference type="InterPro" id="IPR024400">
    <property type="entry name" value="DUF2635"/>
</dbReference>
<organism evidence="2 3">
    <name type="scientific">Sphingomonas gilva</name>
    <dbReference type="NCBI Taxonomy" id="2305907"/>
    <lineage>
        <taxon>Bacteria</taxon>
        <taxon>Pseudomonadati</taxon>
        <taxon>Pseudomonadota</taxon>
        <taxon>Alphaproteobacteria</taxon>
        <taxon>Sphingomonadales</taxon>
        <taxon>Sphingomonadaceae</taxon>
        <taxon>Sphingomonas</taxon>
    </lineage>
</organism>
<dbReference type="Pfam" id="PF10948">
    <property type="entry name" value="DUF2635"/>
    <property type="match status" value="1"/>
</dbReference>
<feature type="region of interest" description="Disordered" evidence="1">
    <location>
        <begin position="1"/>
        <end position="65"/>
    </location>
</feature>
<protein>
    <submittedName>
        <fullName evidence="2">DUF2635 domain-containing protein</fullName>
    </submittedName>
</protein>
<comment type="caution">
    <text evidence="2">The sequence shown here is derived from an EMBL/GenBank/DDBJ whole genome shotgun (WGS) entry which is preliminary data.</text>
</comment>
<name>A0A396RPL1_9SPHN</name>
<evidence type="ECO:0000313" key="2">
    <source>
        <dbReference type="EMBL" id="RHW17202.1"/>
    </source>
</evidence>
<evidence type="ECO:0000256" key="1">
    <source>
        <dbReference type="SAM" id="MobiDB-lite"/>
    </source>
</evidence>
<dbReference type="AlphaFoldDB" id="A0A396RPL1"/>
<dbReference type="EMBL" id="QWLV01000005">
    <property type="protein sequence ID" value="RHW17202.1"/>
    <property type="molecule type" value="Genomic_DNA"/>
</dbReference>
<reference evidence="2 3" key="1">
    <citation type="submission" date="2018-08" db="EMBL/GenBank/DDBJ databases">
        <title>The multiple taxonomic identification of Sphingomonas gilva.</title>
        <authorList>
            <person name="Zhu D."/>
            <person name="Zheng S."/>
        </authorList>
    </citation>
    <scope>NUCLEOTIDE SEQUENCE [LARGE SCALE GENOMIC DNA]</scope>
    <source>
        <strain evidence="2 3">ZDH117</strain>
    </source>
</reference>
<accession>A0A396RPL1</accession>
<gene>
    <name evidence="2" type="ORF">D1610_11675</name>
</gene>
<evidence type="ECO:0000313" key="3">
    <source>
        <dbReference type="Proteomes" id="UP000266693"/>
    </source>
</evidence>
<dbReference type="Proteomes" id="UP000266693">
    <property type="component" value="Unassembled WGS sequence"/>
</dbReference>
<proteinExistence type="predicted"/>
<sequence length="65" mass="7289">MSDTIFLRPAPGRLVRHPDGSRLGSEGAPVAPSPYWQRRIDDRDVLVGRPRKSTRHPKPNSKSES</sequence>
<feature type="compositionally biased region" description="Basic residues" evidence="1">
    <location>
        <begin position="49"/>
        <end position="59"/>
    </location>
</feature>
<keyword evidence="3" id="KW-1185">Reference proteome</keyword>
<dbReference type="RefSeq" id="WP_118864369.1">
    <property type="nucleotide sequence ID" value="NZ_QWLV01000005.1"/>
</dbReference>